<gene>
    <name evidence="3" type="ORF">MUN76_00620</name>
</gene>
<name>A0ABY4FW45_9MICO</name>
<feature type="transmembrane region" description="Helical" evidence="1">
    <location>
        <begin position="33"/>
        <end position="55"/>
    </location>
</feature>
<keyword evidence="1" id="KW-0472">Membrane</keyword>
<keyword evidence="4" id="KW-1185">Reference proteome</keyword>
<dbReference type="RefSeq" id="WP_244686240.1">
    <property type="nucleotide sequence ID" value="NZ_CP095043.1"/>
</dbReference>
<proteinExistence type="predicted"/>
<keyword evidence="1" id="KW-1133">Transmembrane helix</keyword>
<evidence type="ECO:0000313" key="3">
    <source>
        <dbReference type="EMBL" id="UOQ60528.1"/>
    </source>
</evidence>
<organism evidence="3 4">
    <name type="scientific">Leucobacter rhizosphaerae</name>
    <dbReference type="NCBI Taxonomy" id="2932245"/>
    <lineage>
        <taxon>Bacteria</taxon>
        <taxon>Bacillati</taxon>
        <taxon>Actinomycetota</taxon>
        <taxon>Actinomycetes</taxon>
        <taxon>Micrococcales</taxon>
        <taxon>Microbacteriaceae</taxon>
        <taxon>Leucobacter</taxon>
    </lineage>
</organism>
<reference evidence="3 4" key="1">
    <citation type="submission" date="2022-04" db="EMBL/GenBank/DDBJ databases">
        <title>Leucobacter sp. isolated from rhizosphere of onion.</title>
        <authorList>
            <person name="Won M."/>
            <person name="Lee C.-M."/>
            <person name="Woen H.-Y."/>
            <person name="Kwon S.-W."/>
        </authorList>
    </citation>
    <scope>NUCLEOTIDE SEQUENCE [LARGE SCALE GENOMIC DNA]</scope>
    <source>
        <strain evidence="3 4">H25R-14</strain>
    </source>
</reference>
<evidence type="ECO:0000313" key="4">
    <source>
        <dbReference type="Proteomes" id="UP000831775"/>
    </source>
</evidence>
<protein>
    <submittedName>
        <fullName evidence="3">LysM peptidoglycan-binding domain-containing protein</fullName>
    </submittedName>
</protein>
<dbReference type="InterPro" id="IPR036779">
    <property type="entry name" value="LysM_dom_sf"/>
</dbReference>
<dbReference type="InterPro" id="IPR018392">
    <property type="entry name" value="LysM"/>
</dbReference>
<accession>A0ABY4FW45</accession>
<evidence type="ECO:0000259" key="2">
    <source>
        <dbReference type="PROSITE" id="PS51782"/>
    </source>
</evidence>
<feature type="domain" description="LysM" evidence="2">
    <location>
        <begin position="70"/>
        <end position="119"/>
    </location>
</feature>
<dbReference type="PROSITE" id="PS51782">
    <property type="entry name" value="LYSM"/>
    <property type="match status" value="1"/>
</dbReference>
<dbReference type="Gene3D" id="3.10.350.10">
    <property type="entry name" value="LysM domain"/>
    <property type="match status" value="1"/>
</dbReference>
<keyword evidence="1" id="KW-0812">Transmembrane</keyword>
<sequence length="144" mass="14669">MSALVLDSQSEFTPVAYEAAPAMRVRLTKRGRMVFGALATALVAGLLACVAAIAAPQALASNSAGGQEFHYVVAQPGASLWSLASTLDPSADPRDLVAEIVQLNQLDGSGVQAGQPIAVPLRYSDAAGVVSGEELSGELEAAAF</sequence>
<dbReference type="Proteomes" id="UP000831775">
    <property type="component" value="Chromosome"/>
</dbReference>
<evidence type="ECO:0000256" key="1">
    <source>
        <dbReference type="SAM" id="Phobius"/>
    </source>
</evidence>
<dbReference type="EMBL" id="CP095043">
    <property type="protein sequence ID" value="UOQ60528.1"/>
    <property type="molecule type" value="Genomic_DNA"/>
</dbReference>